<comment type="caution">
    <text evidence="2">The sequence shown here is derived from an EMBL/GenBank/DDBJ whole genome shotgun (WGS) entry which is preliminary data.</text>
</comment>
<organism evidence="2 3">
    <name type="scientific">Tritrichomonas musculus</name>
    <dbReference type="NCBI Taxonomy" id="1915356"/>
    <lineage>
        <taxon>Eukaryota</taxon>
        <taxon>Metamonada</taxon>
        <taxon>Parabasalia</taxon>
        <taxon>Tritrichomonadida</taxon>
        <taxon>Tritrichomonadidae</taxon>
        <taxon>Tritrichomonas</taxon>
    </lineage>
</organism>
<evidence type="ECO:0000256" key="1">
    <source>
        <dbReference type="SAM" id="MobiDB-lite"/>
    </source>
</evidence>
<evidence type="ECO:0000313" key="3">
    <source>
        <dbReference type="Proteomes" id="UP001470230"/>
    </source>
</evidence>
<reference evidence="2 3" key="1">
    <citation type="submission" date="2024-04" db="EMBL/GenBank/DDBJ databases">
        <title>Tritrichomonas musculus Genome.</title>
        <authorList>
            <person name="Alves-Ferreira E."/>
            <person name="Grigg M."/>
            <person name="Lorenzi H."/>
            <person name="Galac M."/>
        </authorList>
    </citation>
    <scope>NUCLEOTIDE SEQUENCE [LARGE SCALE GENOMIC DNA]</scope>
    <source>
        <strain evidence="2 3">EAF2021</strain>
    </source>
</reference>
<proteinExistence type="predicted"/>
<name>A0ABR2JL36_9EUKA</name>
<feature type="compositionally biased region" description="Polar residues" evidence="1">
    <location>
        <begin position="73"/>
        <end position="91"/>
    </location>
</feature>
<dbReference type="EMBL" id="JAPFFF010000011">
    <property type="protein sequence ID" value="KAK8878637.1"/>
    <property type="molecule type" value="Genomic_DNA"/>
</dbReference>
<accession>A0ABR2JL36</accession>
<dbReference type="Proteomes" id="UP001470230">
    <property type="component" value="Unassembled WGS sequence"/>
</dbReference>
<keyword evidence="3" id="KW-1185">Reference proteome</keyword>
<feature type="region of interest" description="Disordered" evidence="1">
    <location>
        <begin position="58"/>
        <end position="98"/>
    </location>
</feature>
<protein>
    <submittedName>
        <fullName evidence="2">Uncharacterized protein</fullName>
    </submittedName>
</protein>
<evidence type="ECO:0000313" key="2">
    <source>
        <dbReference type="EMBL" id="KAK8878637.1"/>
    </source>
</evidence>
<sequence>MTTPDSPFMSCPSAENFSSVFVENPDKISQDFQRCRPPRKRNSLTVSRSSESIFLFKPMDNNTRSVPPIAPLPSSTQARKNSTPLTISSDSMLKCGPK</sequence>
<gene>
    <name evidence="2" type="ORF">M9Y10_005417</name>
</gene>